<keyword evidence="5" id="KW-0472">Membrane</keyword>
<dbReference type="CDD" id="cd11386">
    <property type="entry name" value="MCP_signal"/>
    <property type="match status" value="1"/>
</dbReference>
<protein>
    <submittedName>
        <fullName evidence="7">Chemotaxis protein</fullName>
    </submittedName>
</protein>
<evidence type="ECO:0000256" key="2">
    <source>
        <dbReference type="ARBA" id="ARBA00022481"/>
    </source>
</evidence>
<keyword evidence="5" id="KW-0812">Transmembrane</keyword>
<evidence type="ECO:0000313" key="8">
    <source>
        <dbReference type="Proteomes" id="UP000186110"/>
    </source>
</evidence>
<reference evidence="7 8" key="1">
    <citation type="submission" date="2017-01" db="EMBL/GenBank/DDBJ databases">
        <authorList>
            <person name="Mah S.A."/>
            <person name="Swanson W.J."/>
            <person name="Moy G.W."/>
            <person name="Vacquier V.D."/>
        </authorList>
    </citation>
    <scope>NUCLEOTIDE SEQUENCE [LARGE SCALE GENOMIC DNA]</scope>
    <source>
        <strain evidence="7 8">DSM 22694</strain>
    </source>
</reference>
<dbReference type="RefSeq" id="WP_029705257.1">
    <property type="nucleotide sequence ID" value="NZ_CP019239.1"/>
</dbReference>
<feature type="domain" description="Methyl-accepting transducer" evidence="6">
    <location>
        <begin position="224"/>
        <end position="453"/>
    </location>
</feature>
<comment type="subcellular location">
    <subcellularLocation>
        <location evidence="1">Membrane</location>
    </subcellularLocation>
</comment>
<feature type="transmembrane region" description="Helical" evidence="5">
    <location>
        <begin position="17"/>
        <end position="34"/>
    </location>
</feature>
<dbReference type="eggNOG" id="COG0840">
    <property type="taxonomic scope" value="Bacteria"/>
</dbReference>
<gene>
    <name evidence="7" type="ORF">RS694_17975</name>
</gene>
<dbReference type="EMBL" id="CP019239">
    <property type="protein sequence ID" value="APW44230.1"/>
    <property type="molecule type" value="Genomic_DNA"/>
</dbReference>
<name>A0A1P8KDX6_9BURK</name>
<evidence type="ECO:0000256" key="5">
    <source>
        <dbReference type="SAM" id="Phobius"/>
    </source>
</evidence>
<evidence type="ECO:0000256" key="1">
    <source>
        <dbReference type="ARBA" id="ARBA00004370"/>
    </source>
</evidence>
<dbReference type="Gene3D" id="1.10.287.950">
    <property type="entry name" value="Methyl-accepting chemotaxis protein"/>
    <property type="match status" value="1"/>
</dbReference>
<keyword evidence="8" id="KW-1185">Reference proteome</keyword>
<dbReference type="FunFam" id="1.10.287.950:FF:000001">
    <property type="entry name" value="Methyl-accepting chemotaxis sensory transducer"/>
    <property type="match status" value="1"/>
</dbReference>
<proteinExistence type="inferred from homology"/>
<dbReference type="GO" id="GO:0005886">
    <property type="term" value="C:plasma membrane"/>
    <property type="evidence" value="ECO:0007669"/>
    <property type="project" value="TreeGrafter"/>
</dbReference>
<dbReference type="GO" id="GO:0007165">
    <property type="term" value="P:signal transduction"/>
    <property type="evidence" value="ECO:0007669"/>
    <property type="project" value="UniProtKB-KW"/>
</dbReference>
<evidence type="ECO:0000256" key="3">
    <source>
        <dbReference type="ARBA" id="ARBA00029447"/>
    </source>
</evidence>
<dbReference type="STRING" id="1484693.RS694_17975"/>
<evidence type="ECO:0000256" key="4">
    <source>
        <dbReference type="PROSITE-ProRule" id="PRU00284"/>
    </source>
</evidence>
<keyword evidence="4" id="KW-0807">Transducer</keyword>
<feature type="transmembrane region" description="Helical" evidence="5">
    <location>
        <begin position="96"/>
        <end position="123"/>
    </location>
</feature>
<feature type="transmembrane region" description="Helical" evidence="5">
    <location>
        <begin position="41"/>
        <end position="59"/>
    </location>
</feature>
<dbReference type="KEGG" id="rsb:RS694_17975"/>
<accession>A0A1P8KDX6</accession>
<dbReference type="GO" id="GO:0006935">
    <property type="term" value="P:chemotaxis"/>
    <property type="evidence" value="ECO:0007669"/>
    <property type="project" value="TreeGrafter"/>
</dbReference>
<comment type="similarity">
    <text evidence="3">Belongs to the methyl-accepting chemotaxis (MCP) protein family.</text>
</comment>
<dbReference type="PANTHER" id="PTHR43531">
    <property type="entry name" value="PROTEIN ICFG"/>
    <property type="match status" value="1"/>
</dbReference>
<feature type="transmembrane region" description="Helical" evidence="5">
    <location>
        <begin position="65"/>
        <end position="84"/>
    </location>
</feature>
<dbReference type="PROSITE" id="PS50111">
    <property type="entry name" value="CHEMOTAXIS_TRANSDUC_2"/>
    <property type="match status" value="1"/>
</dbReference>
<dbReference type="GO" id="GO:0004888">
    <property type="term" value="F:transmembrane signaling receptor activity"/>
    <property type="evidence" value="ECO:0007669"/>
    <property type="project" value="TreeGrafter"/>
</dbReference>
<dbReference type="Proteomes" id="UP000186110">
    <property type="component" value="Chromosome"/>
</dbReference>
<keyword evidence="5" id="KW-1133">Transmembrane helix</keyword>
<dbReference type="InterPro" id="IPR004089">
    <property type="entry name" value="MCPsignal_dom"/>
</dbReference>
<evidence type="ECO:0000313" key="7">
    <source>
        <dbReference type="EMBL" id="APW44230.1"/>
    </source>
</evidence>
<dbReference type="InterPro" id="IPR051310">
    <property type="entry name" value="MCP_chemotaxis"/>
</dbReference>
<dbReference type="SMART" id="SM00283">
    <property type="entry name" value="MA"/>
    <property type="match status" value="1"/>
</dbReference>
<keyword evidence="2" id="KW-0488">Methylation</keyword>
<sequence length="467" mass="48499">MNHAKNLSSLAALGDKTLLVAIGGSCVAAILLGLQFVDSGLAIGVSLVLLAVAGVAFLFAPGTLVCRYVLTFVLVAFVALHIQLARGMLELHFGVFVVLAFLLVYLDWRVIVFGAAMFAVHHFAFDRLQAAGLGFYCTTEPDFLRIVLHAVYVVIQSGVEVVLAVQMSRFAREGEELSRLVAAVNQQETIVLGVAAIPTATPGGQALKATLERMGAVVASVRASASAVDVSCAEIASGNQDLSDRTEQTASNVQQVAAQMAELSETVSQSTAHAKQASELASQARAVAQDGGRVVAQVVDTMQGINASSRKISDIIGVIDGIAFQTNILALNAAVEAARAGEQGRGFAVVASEVRSLAGRSAQAAKEIKNLIGDSVQRVEMGAHLVAQAGSTMTEVVGSIGRVADIVHAISTASSQQVSRVAEVGNAVADIDLATQQNAALVEEMASVAGTLQDKSKALVHTVSVFQ</sequence>
<dbReference type="PANTHER" id="PTHR43531:SF14">
    <property type="entry name" value="METHYL-ACCEPTING CHEMOTAXIS PROTEIN I-RELATED"/>
    <property type="match status" value="1"/>
</dbReference>
<dbReference type="Pfam" id="PF00015">
    <property type="entry name" value="MCPsignal"/>
    <property type="match status" value="1"/>
</dbReference>
<evidence type="ECO:0000259" key="6">
    <source>
        <dbReference type="PROSITE" id="PS50111"/>
    </source>
</evidence>
<dbReference type="AlphaFoldDB" id="A0A1P8KDX6"/>
<organism evidence="7 8">
    <name type="scientific">Rhodoferax saidenbachensis</name>
    <dbReference type="NCBI Taxonomy" id="1484693"/>
    <lineage>
        <taxon>Bacteria</taxon>
        <taxon>Pseudomonadati</taxon>
        <taxon>Pseudomonadota</taxon>
        <taxon>Betaproteobacteria</taxon>
        <taxon>Burkholderiales</taxon>
        <taxon>Comamonadaceae</taxon>
        <taxon>Rhodoferax</taxon>
    </lineage>
</organism>
<dbReference type="SUPFAM" id="SSF58104">
    <property type="entry name" value="Methyl-accepting chemotaxis protein (MCP) signaling domain"/>
    <property type="match status" value="1"/>
</dbReference>